<protein>
    <submittedName>
        <fullName evidence="2">Hydantoinase B/oxoprolinase family protein</fullName>
    </submittedName>
</protein>
<evidence type="ECO:0000259" key="1">
    <source>
        <dbReference type="Pfam" id="PF02538"/>
    </source>
</evidence>
<dbReference type="Pfam" id="PF02538">
    <property type="entry name" value="Hydantoinase_B"/>
    <property type="match status" value="1"/>
</dbReference>
<dbReference type="GO" id="GO:0005829">
    <property type="term" value="C:cytosol"/>
    <property type="evidence" value="ECO:0007669"/>
    <property type="project" value="TreeGrafter"/>
</dbReference>
<accession>A0A412AV36</accession>
<dbReference type="InterPro" id="IPR045079">
    <property type="entry name" value="Oxoprolinase-like"/>
</dbReference>
<proteinExistence type="predicted"/>
<comment type="caution">
    <text evidence="2">The sequence shown here is derived from an EMBL/GenBank/DDBJ whole genome shotgun (WGS) entry which is preliminary data.</text>
</comment>
<evidence type="ECO:0000313" key="2">
    <source>
        <dbReference type="EMBL" id="RGQ35888.1"/>
    </source>
</evidence>
<sequence>MHKRIDPVTVEIIGNLLLSIAEETGFAIIRSAYSTNIKERRDISTACFDPAGNMVAQAEHVAMHLGSLLGIIHEIYKHYQQHEIAEGDMFIVNDPYNGGGTHLPDITVAAPAFCNGKLIGWVANLAHHSDVGGKVAGSTSGDAVSIFQEGVKIPLVRICRKGEICWETMRIIMTNSRLPEERVGDLQAQIAANQVGIKRMQEAYRRYGKALLDSMMELQDYAEQKLKAGIAALPDGVYQFEDFMDDAGIACPDPLPIRVKITVLGEILTVDFNGTAKQVNGPINVTFNGLCATVFYALKSLIDPSVPSNAGIYRAFKVICEPGLLVNAQNPAPVGERIDTCQRVVDVIFGALAPAVGQRAMACCNSSVTSAIFSGSDPKDSQKFFVYLEVVAGGSGATKQSDGLSGVQVHMTNTSNLPIEALEMEFPLLTVKRYALRTDSGGAGYHRGGLGIVREYEAMYDNIQYTGLGDRQKFPPWGLNSGKSGAGGAYYLIRKGEVDQRLTSKCTDVPLQKGDIISVRTPGAGGYGNPYQRPLNKVLEDVENGYVTQRQAESEYGVTVENLEGSWKIDYDKTQLLRRDILI</sequence>
<dbReference type="PANTHER" id="PTHR11365">
    <property type="entry name" value="5-OXOPROLINASE RELATED"/>
    <property type="match status" value="1"/>
</dbReference>
<dbReference type="InterPro" id="IPR003692">
    <property type="entry name" value="Hydantoinase_B"/>
</dbReference>
<dbReference type="PANTHER" id="PTHR11365:SF23">
    <property type="entry name" value="HYPOTHETICAL 5-OXOPROLINASE (EUROFUNG)-RELATED"/>
    <property type="match status" value="1"/>
</dbReference>
<feature type="domain" description="Hydantoinase B/oxoprolinase" evidence="1">
    <location>
        <begin position="6"/>
        <end position="530"/>
    </location>
</feature>
<name>A0A412AV36_9FIRM</name>
<reference evidence="2 3" key="1">
    <citation type="submission" date="2018-08" db="EMBL/GenBank/DDBJ databases">
        <title>A genome reference for cultivated species of the human gut microbiota.</title>
        <authorList>
            <person name="Zou Y."/>
            <person name="Xue W."/>
            <person name="Luo G."/>
        </authorList>
    </citation>
    <scope>NUCLEOTIDE SEQUENCE [LARGE SCALE GENOMIC DNA]</scope>
    <source>
        <strain evidence="2 3">AF28-26</strain>
    </source>
</reference>
<evidence type="ECO:0000313" key="3">
    <source>
        <dbReference type="Proteomes" id="UP000284751"/>
    </source>
</evidence>
<dbReference type="GO" id="GO:0017168">
    <property type="term" value="F:5-oxoprolinase (ATP-hydrolyzing) activity"/>
    <property type="evidence" value="ECO:0007669"/>
    <property type="project" value="TreeGrafter"/>
</dbReference>
<dbReference type="GO" id="GO:0006749">
    <property type="term" value="P:glutathione metabolic process"/>
    <property type="evidence" value="ECO:0007669"/>
    <property type="project" value="TreeGrafter"/>
</dbReference>
<gene>
    <name evidence="2" type="ORF">DWY99_12105</name>
</gene>
<dbReference type="AlphaFoldDB" id="A0A412AV36"/>
<dbReference type="EMBL" id="QRTC01000060">
    <property type="protein sequence ID" value="RGQ35888.1"/>
    <property type="molecule type" value="Genomic_DNA"/>
</dbReference>
<dbReference type="Proteomes" id="UP000284751">
    <property type="component" value="Unassembled WGS sequence"/>
</dbReference>
<organism evidence="2 3">
    <name type="scientific">[Clostridium] leptum</name>
    <dbReference type="NCBI Taxonomy" id="1535"/>
    <lineage>
        <taxon>Bacteria</taxon>
        <taxon>Bacillati</taxon>
        <taxon>Bacillota</taxon>
        <taxon>Clostridia</taxon>
        <taxon>Eubacteriales</taxon>
        <taxon>Oscillospiraceae</taxon>
        <taxon>Oscillospiraceae incertae sedis</taxon>
    </lineage>
</organism>